<feature type="domain" description="EamA" evidence="7">
    <location>
        <begin position="3"/>
        <end position="129"/>
    </location>
</feature>
<feature type="transmembrane region" description="Helical" evidence="6">
    <location>
        <begin position="114"/>
        <end position="132"/>
    </location>
</feature>
<feature type="domain" description="EamA" evidence="7">
    <location>
        <begin position="146"/>
        <end position="280"/>
    </location>
</feature>
<comment type="subcellular location">
    <subcellularLocation>
        <location evidence="1">Membrane</location>
        <topology evidence="1">Multi-pass membrane protein</topology>
    </subcellularLocation>
</comment>
<evidence type="ECO:0000256" key="4">
    <source>
        <dbReference type="ARBA" id="ARBA00022989"/>
    </source>
</evidence>
<feature type="transmembrane region" description="Helical" evidence="6">
    <location>
        <begin position="210"/>
        <end position="229"/>
    </location>
</feature>
<dbReference type="Proteomes" id="UP000281955">
    <property type="component" value="Unassembled WGS sequence"/>
</dbReference>
<dbReference type="AlphaFoldDB" id="A0A420XMA5"/>
<keyword evidence="3 6" id="KW-0812">Transmembrane</keyword>
<accession>A0A420XMA5</accession>
<feature type="transmembrane region" description="Helical" evidence="6">
    <location>
        <begin position="30"/>
        <end position="52"/>
    </location>
</feature>
<feature type="transmembrane region" description="Helical" evidence="6">
    <location>
        <begin position="234"/>
        <end position="253"/>
    </location>
</feature>
<evidence type="ECO:0000256" key="2">
    <source>
        <dbReference type="ARBA" id="ARBA00007362"/>
    </source>
</evidence>
<protein>
    <submittedName>
        <fullName evidence="8">Putative membrane protein</fullName>
    </submittedName>
</protein>
<proteinExistence type="inferred from homology"/>
<feature type="transmembrane region" description="Helical" evidence="6">
    <location>
        <begin position="89"/>
        <end position="107"/>
    </location>
</feature>
<evidence type="ECO:0000256" key="6">
    <source>
        <dbReference type="SAM" id="Phobius"/>
    </source>
</evidence>
<feature type="transmembrane region" description="Helical" evidence="6">
    <location>
        <begin position="171"/>
        <end position="190"/>
    </location>
</feature>
<dbReference type="Pfam" id="PF00892">
    <property type="entry name" value="EamA"/>
    <property type="match status" value="2"/>
</dbReference>
<comment type="similarity">
    <text evidence="2">Belongs to the EamA transporter family.</text>
</comment>
<dbReference type="PANTHER" id="PTHR32322">
    <property type="entry name" value="INNER MEMBRANE TRANSPORTER"/>
    <property type="match status" value="1"/>
</dbReference>
<evidence type="ECO:0000256" key="1">
    <source>
        <dbReference type="ARBA" id="ARBA00004141"/>
    </source>
</evidence>
<reference evidence="8 9" key="1">
    <citation type="submission" date="2018-10" db="EMBL/GenBank/DDBJ databases">
        <title>Genomic Encyclopedia of Archaeal and Bacterial Type Strains, Phase II (KMG-II): from individual species to whole genera.</title>
        <authorList>
            <person name="Goeker M."/>
        </authorList>
    </citation>
    <scope>NUCLEOTIDE SEQUENCE [LARGE SCALE GENOMIC DNA]</scope>
    <source>
        <strain evidence="8 9">RP-AC37</strain>
    </source>
</reference>
<dbReference type="OrthoDB" id="68076at2"/>
<dbReference type="SUPFAM" id="SSF103481">
    <property type="entry name" value="Multidrug resistance efflux transporter EmrE"/>
    <property type="match status" value="2"/>
</dbReference>
<evidence type="ECO:0000259" key="7">
    <source>
        <dbReference type="Pfam" id="PF00892"/>
    </source>
</evidence>
<dbReference type="RefSeq" id="WP_121194453.1">
    <property type="nucleotide sequence ID" value="NZ_RBWV01000014.1"/>
</dbReference>
<keyword evidence="9" id="KW-1185">Reference proteome</keyword>
<feature type="transmembrane region" description="Helical" evidence="6">
    <location>
        <begin position="265"/>
        <end position="284"/>
    </location>
</feature>
<organism evidence="8 9">
    <name type="scientific">Motilibacter peucedani</name>
    <dbReference type="NCBI Taxonomy" id="598650"/>
    <lineage>
        <taxon>Bacteria</taxon>
        <taxon>Bacillati</taxon>
        <taxon>Actinomycetota</taxon>
        <taxon>Actinomycetes</taxon>
        <taxon>Motilibacterales</taxon>
        <taxon>Motilibacteraceae</taxon>
        <taxon>Motilibacter</taxon>
    </lineage>
</organism>
<feature type="transmembrane region" description="Helical" evidence="6">
    <location>
        <begin position="64"/>
        <end position="83"/>
    </location>
</feature>
<feature type="transmembrane region" description="Helical" evidence="6">
    <location>
        <begin position="144"/>
        <end position="164"/>
    </location>
</feature>
<dbReference type="GO" id="GO:0016020">
    <property type="term" value="C:membrane"/>
    <property type="evidence" value="ECO:0007669"/>
    <property type="project" value="UniProtKB-SubCell"/>
</dbReference>
<evidence type="ECO:0000256" key="3">
    <source>
        <dbReference type="ARBA" id="ARBA00022692"/>
    </source>
</evidence>
<dbReference type="EMBL" id="RBWV01000014">
    <property type="protein sequence ID" value="RKS71380.1"/>
    <property type="molecule type" value="Genomic_DNA"/>
</dbReference>
<evidence type="ECO:0000313" key="9">
    <source>
        <dbReference type="Proteomes" id="UP000281955"/>
    </source>
</evidence>
<name>A0A420XMA5_9ACTN</name>
<comment type="caution">
    <text evidence="8">The sequence shown here is derived from an EMBL/GenBank/DDBJ whole genome shotgun (WGS) entry which is preliminary data.</text>
</comment>
<dbReference type="InterPro" id="IPR000620">
    <property type="entry name" value="EamA_dom"/>
</dbReference>
<dbReference type="InterPro" id="IPR050638">
    <property type="entry name" value="AA-Vitamin_Transporters"/>
</dbReference>
<dbReference type="PANTHER" id="PTHR32322:SF2">
    <property type="entry name" value="EAMA DOMAIN-CONTAINING PROTEIN"/>
    <property type="match status" value="1"/>
</dbReference>
<dbReference type="InterPro" id="IPR037185">
    <property type="entry name" value="EmrE-like"/>
</dbReference>
<sequence>MVALLALLSSLLWGTSDFLGGTLSRRVPTLVVLAVGQAAATAVVVACVLLSAPHAGSLAWLPESLLAGLAWALAMAAFYRALATGTMGVVAPVASCGMVVPVVVALVTGERPTLLQLVGVVAALAGVVGAAGPDLGGERAGARLPLLLALLAAAMFGLEITWLAQASQHSVLLSLLGMRAAALGAVLVALRVRPRPAQEGPLRLDARSLLTLSGLGLIDLAATATYAVAAGRGLVSLVAVLASLYPAVTVLLARQVHRERLSRPQSGGVLVVVVAAVCIALGGASA</sequence>
<dbReference type="Gene3D" id="1.10.3730.20">
    <property type="match status" value="1"/>
</dbReference>
<evidence type="ECO:0000256" key="5">
    <source>
        <dbReference type="ARBA" id="ARBA00023136"/>
    </source>
</evidence>
<keyword evidence="4 6" id="KW-1133">Transmembrane helix</keyword>
<gene>
    <name evidence="8" type="ORF">CLV35_3177</name>
</gene>
<dbReference type="InParanoid" id="A0A420XMA5"/>
<keyword evidence="5 6" id="KW-0472">Membrane</keyword>
<evidence type="ECO:0000313" key="8">
    <source>
        <dbReference type="EMBL" id="RKS71380.1"/>
    </source>
</evidence>